<dbReference type="InterPro" id="IPR012373">
    <property type="entry name" value="Ferrdict_sens_TM"/>
</dbReference>
<dbReference type="AlphaFoldDB" id="U2HDQ1"/>
<dbReference type="InterPro" id="IPR006860">
    <property type="entry name" value="FecR"/>
</dbReference>
<dbReference type="PANTHER" id="PTHR30273">
    <property type="entry name" value="PERIPLASMIC SIGNAL SENSOR AND SIGMA FACTOR ACTIVATOR FECR-RELATED"/>
    <property type="match status" value="1"/>
</dbReference>
<dbReference type="RefSeq" id="WP_021069715.1">
    <property type="nucleotide sequence ID" value="NZ_ATDL01000012.1"/>
</dbReference>
<keyword evidence="5" id="KW-1185">Reference proteome</keyword>
<evidence type="ECO:0000259" key="3">
    <source>
        <dbReference type="Pfam" id="PF16344"/>
    </source>
</evidence>
<dbReference type="Gene3D" id="2.60.120.1440">
    <property type="match status" value="1"/>
</dbReference>
<dbReference type="GO" id="GO:0016989">
    <property type="term" value="F:sigma factor antagonist activity"/>
    <property type="evidence" value="ECO:0007669"/>
    <property type="project" value="TreeGrafter"/>
</dbReference>
<proteinExistence type="predicted"/>
<dbReference type="Pfam" id="PF04773">
    <property type="entry name" value="FecR"/>
    <property type="match status" value="1"/>
</dbReference>
<keyword evidence="1" id="KW-0812">Transmembrane</keyword>
<feature type="domain" description="Protein FecR C-terminal" evidence="3">
    <location>
        <begin position="301"/>
        <end position="370"/>
    </location>
</feature>
<dbReference type="Pfam" id="PF16344">
    <property type="entry name" value="FecR_C"/>
    <property type="match status" value="1"/>
</dbReference>
<dbReference type="PANTHER" id="PTHR30273:SF2">
    <property type="entry name" value="PROTEIN FECR"/>
    <property type="match status" value="1"/>
</dbReference>
<accession>U2HDQ1</accession>
<dbReference type="InterPro" id="IPR032508">
    <property type="entry name" value="FecR_C"/>
</dbReference>
<feature type="transmembrane region" description="Helical" evidence="1">
    <location>
        <begin position="72"/>
        <end position="94"/>
    </location>
</feature>
<evidence type="ECO:0000256" key="1">
    <source>
        <dbReference type="SAM" id="Phobius"/>
    </source>
</evidence>
<organism evidence="4 5">
    <name type="scientific">Sphingobacterium paucimobilis HER1398</name>
    <dbReference type="NCBI Taxonomy" id="1346330"/>
    <lineage>
        <taxon>Bacteria</taxon>
        <taxon>Pseudomonadati</taxon>
        <taxon>Bacteroidota</taxon>
        <taxon>Sphingobacteriia</taxon>
        <taxon>Sphingobacteriales</taxon>
        <taxon>Sphingobacteriaceae</taxon>
        <taxon>Sphingobacterium</taxon>
    </lineage>
</organism>
<feature type="domain" description="FecR protein" evidence="2">
    <location>
        <begin position="168"/>
        <end position="261"/>
    </location>
</feature>
<evidence type="ECO:0000259" key="2">
    <source>
        <dbReference type="Pfam" id="PF04773"/>
    </source>
</evidence>
<protein>
    <recommendedName>
        <fullName evidence="6">FecR protein domain-containing protein</fullName>
    </recommendedName>
</protein>
<keyword evidence="1" id="KW-0472">Membrane</keyword>
<evidence type="ECO:0000313" key="4">
    <source>
        <dbReference type="EMBL" id="ERJ59896.1"/>
    </source>
</evidence>
<dbReference type="STRING" id="1346330.M472_14080"/>
<dbReference type="OrthoDB" id="1097347at2"/>
<evidence type="ECO:0000313" key="5">
    <source>
        <dbReference type="Proteomes" id="UP000016584"/>
    </source>
</evidence>
<name>U2HDQ1_9SPHI</name>
<dbReference type="EMBL" id="ATDL01000012">
    <property type="protein sequence ID" value="ERJ59896.1"/>
    <property type="molecule type" value="Genomic_DNA"/>
</dbReference>
<dbReference type="Proteomes" id="UP000016584">
    <property type="component" value="Unassembled WGS sequence"/>
</dbReference>
<dbReference type="PATRIC" id="fig|1346330.5.peg.1533"/>
<gene>
    <name evidence="4" type="ORF">M472_14080</name>
</gene>
<sequence length="375" mass="42391">MKRKPLLHYIKNVLRNENTPEEEDIVNQHFFEAFDSQEWDETRLGNKEERKSNILAGVESKMGARKTINFKVVVRYAAAVAIVGFLGFWGWSFFDNKEQISLPKDVLTPGGDVAVLELGDGTRFDLTGLTEGEAYEKSGVIISRNAEGELEYAYQAMDEEQATAEWNTLTTPMGGKYSIVLADGTKAWLNAGSTLTFPSAFQNGKRIVKAQGEVYFEVSKDENKPFIVQAKGFDIQVLGTSFNLSAYDDIASVALIEGSVEIKTPSVNSKIKPGQKAKIHPGDIAISPFDIETEIAWKDNYFIFKDRNIKEIMASLARWYNAEIDYVGRDWEDKNYTIRMSRNQDIKDVLSIIELTKSVKFKIEERRITVYNIAK</sequence>
<comment type="caution">
    <text evidence="4">The sequence shown here is derived from an EMBL/GenBank/DDBJ whole genome shotgun (WGS) entry which is preliminary data.</text>
</comment>
<dbReference type="Gene3D" id="3.55.50.30">
    <property type="match status" value="1"/>
</dbReference>
<evidence type="ECO:0008006" key="6">
    <source>
        <dbReference type="Google" id="ProtNLM"/>
    </source>
</evidence>
<dbReference type="eggNOG" id="COG3712">
    <property type="taxonomic scope" value="Bacteria"/>
</dbReference>
<reference evidence="4 5" key="1">
    <citation type="journal article" date="2013" name="Genome Announc.">
        <title>The Draft Genome Sequence of Sphingomonas paucimobilis Strain HER1398 (Proteobacteria), Host to the Giant PAU Phage, Indicates That It Is a Member of the Genus Sphingobacterium (Bacteroidetes).</title>
        <authorList>
            <person name="White R.A.III."/>
            <person name="Suttle C.A."/>
        </authorList>
    </citation>
    <scope>NUCLEOTIDE SEQUENCE [LARGE SCALE GENOMIC DNA]</scope>
    <source>
        <strain evidence="4 5">HER1398</strain>
    </source>
</reference>
<dbReference type="PIRSF" id="PIRSF018266">
    <property type="entry name" value="FecR"/>
    <property type="match status" value="1"/>
</dbReference>
<keyword evidence="1" id="KW-1133">Transmembrane helix</keyword>